<dbReference type="SUPFAM" id="SSF50199">
    <property type="entry name" value="Staphylococcal nuclease"/>
    <property type="match status" value="1"/>
</dbReference>
<dbReference type="Pfam" id="PF00565">
    <property type="entry name" value="SNase"/>
    <property type="match status" value="1"/>
</dbReference>
<organism evidence="3 4">
    <name type="scientific">Sedimenticola selenatireducens</name>
    <dbReference type="NCBI Taxonomy" id="191960"/>
    <lineage>
        <taxon>Bacteria</taxon>
        <taxon>Pseudomonadati</taxon>
        <taxon>Pseudomonadota</taxon>
        <taxon>Gammaproteobacteria</taxon>
        <taxon>Chromatiales</taxon>
        <taxon>Sedimenticolaceae</taxon>
        <taxon>Sedimenticola</taxon>
    </lineage>
</organism>
<dbReference type="InterPro" id="IPR035437">
    <property type="entry name" value="SNase_OB-fold_sf"/>
</dbReference>
<dbReference type="SMART" id="SM00318">
    <property type="entry name" value="SNc"/>
    <property type="match status" value="1"/>
</dbReference>
<protein>
    <recommendedName>
        <fullName evidence="2">TNase-like domain-containing protein</fullName>
    </recommendedName>
</protein>
<feature type="chain" id="PRO_5022203604" description="TNase-like domain-containing protein" evidence="1">
    <location>
        <begin position="26"/>
        <end position="189"/>
    </location>
</feature>
<keyword evidence="1" id="KW-0732">Signal</keyword>
<dbReference type="AlphaFoldDB" id="A0A557S2P0"/>
<keyword evidence="4" id="KW-1185">Reference proteome</keyword>
<sequence>MPFQTKFYCHQLLIILLLSIGPATGGENNHFKLIAVEDGDTIKVQVGTEEKRLQLSGIDAPEDVVNPKLSKDIARTGLSNEALLELGKAATEHLMQLISPGENLRIEGDLNSSDKYGRIPIQVYKESDPSLNEQMVTDGYAVVLGRAVLPEAVKSQLVKSQQQAQAEQKGLWGTHPAHTLLWSGQAPAH</sequence>
<dbReference type="Gene3D" id="2.40.50.90">
    <property type="match status" value="1"/>
</dbReference>
<accession>A0A557S2P0</accession>
<proteinExistence type="predicted"/>
<dbReference type="RefSeq" id="WP_144359689.1">
    <property type="nucleotide sequence ID" value="NZ_VMNH01000019.1"/>
</dbReference>
<dbReference type="PROSITE" id="PS50830">
    <property type="entry name" value="TNASE_3"/>
    <property type="match status" value="1"/>
</dbReference>
<evidence type="ECO:0000256" key="1">
    <source>
        <dbReference type="SAM" id="SignalP"/>
    </source>
</evidence>
<dbReference type="EMBL" id="VMNH01000019">
    <property type="protein sequence ID" value="TVO71685.1"/>
    <property type="molecule type" value="Genomic_DNA"/>
</dbReference>
<evidence type="ECO:0000259" key="2">
    <source>
        <dbReference type="PROSITE" id="PS50830"/>
    </source>
</evidence>
<comment type="caution">
    <text evidence="3">The sequence shown here is derived from an EMBL/GenBank/DDBJ whole genome shotgun (WGS) entry which is preliminary data.</text>
</comment>
<dbReference type="Proteomes" id="UP000316649">
    <property type="component" value="Unassembled WGS sequence"/>
</dbReference>
<name>A0A557S2P0_9GAMM</name>
<evidence type="ECO:0000313" key="4">
    <source>
        <dbReference type="Proteomes" id="UP000316649"/>
    </source>
</evidence>
<dbReference type="InterPro" id="IPR016071">
    <property type="entry name" value="Staphylococal_nuclease_OB-fold"/>
</dbReference>
<gene>
    <name evidence="3" type="ORF">FHP88_13870</name>
</gene>
<dbReference type="OrthoDB" id="6867997at2"/>
<feature type="domain" description="TNase-like" evidence="2">
    <location>
        <begin position="27"/>
        <end position="174"/>
    </location>
</feature>
<evidence type="ECO:0000313" key="3">
    <source>
        <dbReference type="EMBL" id="TVO71685.1"/>
    </source>
</evidence>
<reference evidence="3 4" key="1">
    <citation type="submission" date="2019-07" db="EMBL/GenBank/DDBJ databases">
        <title>The pathways for chlorine oxyanion respiration interact through the shared metabolite chlorate.</title>
        <authorList>
            <person name="Barnum T.P."/>
            <person name="Cheng Y."/>
            <person name="Hill K.A."/>
            <person name="Lucas L.N."/>
            <person name="Carlson H.K."/>
            <person name="Coates J.D."/>
        </authorList>
    </citation>
    <scope>NUCLEOTIDE SEQUENCE [LARGE SCALE GENOMIC DNA]</scope>
    <source>
        <strain evidence="3 4">BK-1</strain>
    </source>
</reference>
<feature type="signal peptide" evidence="1">
    <location>
        <begin position="1"/>
        <end position="25"/>
    </location>
</feature>